<dbReference type="Pfam" id="PF23598">
    <property type="entry name" value="LRR_14"/>
    <property type="match status" value="2"/>
</dbReference>
<feature type="signal peptide" evidence="21">
    <location>
        <begin position="1"/>
        <end position="28"/>
    </location>
</feature>
<feature type="transmembrane region" description="Helical" evidence="20">
    <location>
        <begin position="628"/>
        <end position="653"/>
    </location>
</feature>
<keyword evidence="7" id="KW-0808">Transferase</keyword>
<evidence type="ECO:0000256" key="12">
    <source>
        <dbReference type="ARBA" id="ARBA00022777"/>
    </source>
</evidence>
<keyword evidence="13" id="KW-0067">ATP-binding</keyword>
<dbReference type="PANTHER" id="PTHR48053:SF117">
    <property type="entry name" value="PROTEIN KINASE DOMAIN-CONTAINING PROTEIN"/>
    <property type="match status" value="1"/>
</dbReference>
<evidence type="ECO:0000256" key="19">
    <source>
        <dbReference type="ARBA" id="ARBA00048679"/>
    </source>
</evidence>
<evidence type="ECO:0000256" key="17">
    <source>
        <dbReference type="ARBA" id="ARBA00023180"/>
    </source>
</evidence>
<comment type="subcellular location">
    <subcellularLocation>
        <location evidence="1">Cell membrane</location>
        <topology evidence="1">Single-pass type I membrane protein</topology>
    </subcellularLocation>
</comment>
<dbReference type="FunFam" id="3.80.10.10:FF:000356">
    <property type="entry name" value="LRR receptor-like serine/threonine-protein kinase"/>
    <property type="match status" value="1"/>
</dbReference>
<evidence type="ECO:0000256" key="2">
    <source>
        <dbReference type="ARBA" id="ARBA00009592"/>
    </source>
</evidence>
<dbReference type="Proteomes" id="UP000593562">
    <property type="component" value="Unassembled WGS sequence"/>
</dbReference>
<keyword evidence="16" id="KW-0675">Receptor</keyword>
<evidence type="ECO:0000256" key="21">
    <source>
        <dbReference type="SAM" id="SignalP"/>
    </source>
</evidence>
<evidence type="ECO:0000256" key="8">
    <source>
        <dbReference type="ARBA" id="ARBA00022692"/>
    </source>
</evidence>
<dbReference type="EMBL" id="JAAARO010000004">
    <property type="protein sequence ID" value="KAF5748271.1"/>
    <property type="molecule type" value="Genomic_DNA"/>
</dbReference>
<dbReference type="FunCoup" id="A0A7J7DPK1">
    <property type="interactions" value="299"/>
</dbReference>
<organism evidence="23 24">
    <name type="scientific">Tripterygium wilfordii</name>
    <name type="common">Thunder God vine</name>
    <dbReference type="NCBI Taxonomy" id="458696"/>
    <lineage>
        <taxon>Eukaryota</taxon>
        <taxon>Viridiplantae</taxon>
        <taxon>Streptophyta</taxon>
        <taxon>Embryophyta</taxon>
        <taxon>Tracheophyta</taxon>
        <taxon>Spermatophyta</taxon>
        <taxon>Magnoliopsida</taxon>
        <taxon>eudicotyledons</taxon>
        <taxon>Gunneridae</taxon>
        <taxon>Pentapetalae</taxon>
        <taxon>rosids</taxon>
        <taxon>fabids</taxon>
        <taxon>Celastrales</taxon>
        <taxon>Celastraceae</taxon>
        <taxon>Tripterygium</taxon>
    </lineage>
</organism>
<dbReference type="InterPro" id="IPR013210">
    <property type="entry name" value="LRR_N_plant-typ"/>
</dbReference>
<evidence type="ECO:0000256" key="13">
    <source>
        <dbReference type="ARBA" id="ARBA00022840"/>
    </source>
</evidence>
<dbReference type="FunFam" id="3.80.10.10:FF:000111">
    <property type="entry name" value="LRR receptor-like serine/threonine-protein kinase ERECTA"/>
    <property type="match status" value="1"/>
</dbReference>
<evidence type="ECO:0000256" key="15">
    <source>
        <dbReference type="ARBA" id="ARBA00023136"/>
    </source>
</evidence>
<evidence type="ECO:0000256" key="9">
    <source>
        <dbReference type="ARBA" id="ARBA00022729"/>
    </source>
</evidence>
<keyword evidence="11" id="KW-0547">Nucleotide-binding</keyword>
<dbReference type="SMART" id="SM00369">
    <property type="entry name" value="LRR_TYP"/>
    <property type="match status" value="9"/>
</dbReference>
<evidence type="ECO:0000256" key="6">
    <source>
        <dbReference type="ARBA" id="ARBA00022614"/>
    </source>
</evidence>
<evidence type="ECO:0000256" key="20">
    <source>
        <dbReference type="SAM" id="Phobius"/>
    </source>
</evidence>
<evidence type="ECO:0000256" key="4">
    <source>
        <dbReference type="ARBA" id="ARBA00022475"/>
    </source>
</evidence>
<dbReference type="PRINTS" id="PR00019">
    <property type="entry name" value="LEURICHRPT"/>
</dbReference>
<keyword evidence="17" id="KW-0325">Glycoprotein</keyword>
<keyword evidence="8 20" id="KW-0812">Transmembrane</keyword>
<feature type="domain" description="Protein kinase" evidence="22">
    <location>
        <begin position="690"/>
        <end position="946"/>
    </location>
</feature>
<protein>
    <recommendedName>
        <fullName evidence="3">non-specific serine/threonine protein kinase</fullName>
        <ecNumber evidence="3">2.7.11.1</ecNumber>
    </recommendedName>
</protein>
<reference evidence="23 24" key="1">
    <citation type="journal article" date="2020" name="Nat. Commun.">
        <title>Genome of Tripterygium wilfordii and identification of cytochrome P450 involved in triptolide biosynthesis.</title>
        <authorList>
            <person name="Tu L."/>
            <person name="Su P."/>
            <person name="Zhang Z."/>
            <person name="Gao L."/>
            <person name="Wang J."/>
            <person name="Hu T."/>
            <person name="Zhou J."/>
            <person name="Zhang Y."/>
            <person name="Zhao Y."/>
            <person name="Liu Y."/>
            <person name="Song Y."/>
            <person name="Tong Y."/>
            <person name="Lu Y."/>
            <person name="Yang J."/>
            <person name="Xu C."/>
            <person name="Jia M."/>
            <person name="Peters R.J."/>
            <person name="Huang L."/>
            <person name="Gao W."/>
        </authorList>
    </citation>
    <scope>NUCLEOTIDE SEQUENCE [LARGE SCALE GENOMIC DNA]</scope>
    <source>
        <strain evidence="24">cv. XIE 37</strain>
        <tissue evidence="23">Leaf</tissue>
    </source>
</reference>
<keyword evidence="12 23" id="KW-0418">Kinase</keyword>
<keyword evidence="14 20" id="KW-1133">Transmembrane helix</keyword>
<proteinExistence type="inferred from homology"/>
<evidence type="ECO:0000256" key="1">
    <source>
        <dbReference type="ARBA" id="ARBA00004251"/>
    </source>
</evidence>
<gene>
    <name evidence="23" type="ORF">HS088_TW04G00223</name>
</gene>
<accession>A0A7J7DPK1</accession>
<dbReference type="AlphaFoldDB" id="A0A7J7DPK1"/>
<dbReference type="InterPro" id="IPR001611">
    <property type="entry name" value="Leu-rich_rpt"/>
</dbReference>
<dbReference type="InterPro" id="IPR000719">
    <property type="entry name" value="Prot_kinase_dom"/>
</dbReference>
<evidence type="ECO:0000256" key="18">
    <source>
        <dbReference type="ARBA" id="ARBA00047899"/>
    </source>
</evidence>
<evidence type="ECO:0000313" key="23">
    <source>
        <dbReference type="EMBL" id="KAF5748271.1"/>
    </source>
</evidence>
<keyword evidence="5" id="KW-0723">Serine/threonine-protein kinase</keyword>
<evidence type="ECO:0000256" key="3">
    <source>
        <dbReference type="ARBA" id="ARBA00012513"/>
    </source>
</evidence>
<name>A0A7J7DPK1_TRIWF</name>
<dbReference type="InterPro" id="IPR051716">
    <property type="entry name" value="Plant_RL_S/T_kinase"/>
</dbReference>
<comment type="catalytic activity">
    <reaction evidence="18">
        <text>L-threonyl-[protein] + ATP = O-phospho-L-threonyl-[protein] + ADP + H(+)</text>
        <dbReference type="Rhea" id="RHEA:46608"/>
        <dbReference type="Rhea" id="RHEA-COMP:11060"/>
        <dbReference type="Rhea" id="RHEA-COMP:11605"/>
        <dbReference type="ChEBI" id="CHEBI:15378"/>
        <dbReference type="ChEBI" id="CHEBI:30013"/>
        <dbReference type="ChEBI" id="CHEBI:30616"/>
        <dbReference type="ChEBI" id="CHEBI:61977"/>
        <dbReference type="ChEBI" id="CHEBI:456216"/>
        <dbReference type="EC" id="2.7.11.1"/>
    </reaction>
</comment>
<comment type="catalytic activity">
    <reaction evidence="19">
        <text>L-seryl-[protein] + ATP = O-phospho-L-seryl-[protein] + ADP + H(+)</text>
        <dbReference type="Rhea" id="RHEA:17989"/>
        <dbReference type="Rhea" id="RHEA-COMP:9863"/>
        <dbReference type="Rhea" id="RHEA-COMP:11604"/>
        <dbReference type="ChEBI" id="CHEBI:15378"/>
        <dbReference type="ChEBI" id="CHEBI:29999"/>
        <dbReference type="ChEBI" id="CHEBI:30616"/>
        <dbReference type="ChEBI" id="CHEBI:83421"/>
        <dbReference type="ChEBI" id="CHEBI:456216"/>
        <dbReference type="EC" id="2.7.11.1"/>
    </reaction>
</comment>
<evidence type="ECO:0000256" key="11">
    <source>
        <dbReference type="ARBA" id="ARBA00022741"/>
    </source>
</evidence>
<dbReference type="FunFam" id="3.80.10.10:FF:000726">
    <property type="entry name" value="Probably inactive leucine-rich repeat receptor-like protein kinase"/>
    <property type="match status" value="1"/>
</dbReference>
<evidence type="ECO:0000259" key="22">
    <source>
        <dbReference type="PROSITE" id="PS50011"/>
    </source>
</evidence>
<keyword evidence="24" id="KW-1185">Reference proteome</keyword>
<dbReference type="GO" id="GO:0004674">
    <property type="term" value="F:protein serine/threonine kinase activity"/>
    <property type="evidence" value="ECO:0007669"/>
    <property type="project" value="UniProtKB-KW"/>
</dbReference>
<dbReference type="Pfam" id="PF00069">
    <property type="entry name" value="Pkinase"/>
    <property type="match status" value="1"/>
</dbReference>
<dbReference type="InterPro" id="IPR055414">
    <property type="entry name" value="LRR_R13L4/SHOC2-like"/>
</dbReference>
<dbReference type="PROSITE" id="PS50011">
    <property type="entry name" value="PROTEIN_KINASE_DOM"/>
    <property type="match status" value="1"/>
</dbReference>
<dbReference type="SUPFAM" id="SSF56112">
    <property type="entry name" value="Protein kinase-like (PK-like)"/>
    <property type="match status" value="1"/>
</dbReference>
<keyword evidence="6" id="KW-0433">Leucine-rich repeat</keyword>
<dbReference type="GO" id="GO:0005886">
    <property type="term" value="C:plasma membrane"/>
    <property type="evidence" value="ECO:0007669"/>
    <property type="project" value="UniProtKB-SubCell"/>
</dbReference>
<dbReference type="FunFam" id="3.80.10.10:FF:000129">
    <property type="entry name" value="Leucine-rich repeat receptor-like kinase"/>
    <property type="match status" value="1"/>
</dbReference>
<evidence type="ECO:0000256" key="5">
    <source>
        <dbReference type="ARBA" id="ARBA00022527"/>
    </source>
</evidence>
<dbReference type="Gene3D" id="1.10.510.10">
    <property type="entry name" value="Transferase(Phosphotransferase) domain 1"/>
    <property type="match status" value="1"/>
</dbReference>
<feature type="chain" id="PRO_5029602752" description="non-specific serine/threonine protein kinase" evidence="21">
    <location>
        <begin position="29"/>
        <end position="956"/>
    </location>
</feature>
<evidence type="ECO:0000313" key="24">
    <source>
        <dbReference type="Proteomes" id="UP000593562"/>
    </source>
</evidence>
<dbReference type="EC" id="2.7.11.1" evidence="3"/>
<dbReference type="InterPro" id="IPR032675">
    <property type="entry name" value="LRR_dom_sf"/>
</dbReference>
<dbReference type="Gene3D" id="3.80.10.10">
    <property type="entry name" value="Ribonuclease Inhibitor"/>
    <property type="match status" value="4"/>
</dbReference>
<dbReference type="Pfam" id="PF08263">
    <property type="entry name" value="LRRNT_2"/>
    <property type="match status" value="1"/>
</dbReference>
<evidence type="ECO:0000256" key="10">
    <source>
        <dbReference type="ARBA" id="ARBA00022737"/>
    </source>
</evidence>
<evidence type="ECO:0000256" key="16">
    <source>
        <dbReference type="ARBA" id="ARBA00023170"/>
    </source>
</evidence>
<sequence>MKGIQESSSLLTFIMFLLFFTMIGFLHGEELGTLSSFKASINDPLNHLSNWNSNNNLCDWHGITCDSMSHVHAIELSSKNISGKLSSSSTFHLPFISRIDLSNNRFSGEIPHDMFFNSSFQYLNLSNNNFTGQIPSGRSISKLETLDLSNNMLSGRIPDTIGSFSSLRYLDLGGNVLVGEIPISITNLKSLEYLTLASNHLVGPIPPQLGQMKSLKWIYFGYNNLSGKIPTEIGFLTSLNHLDLVYNNFAGQIPSSIGNLSDLQYLFLYQNKLTGSIPKSVFSLKRLISLDLSDNFLSGEIPELIIQLENLEILHLFSNNFIGKIPTALTSLPNLRVLQLWSNKLSGEIPAELGKHNNLSVLDLSTNSLAGKIPESLCGSGHLFKLILFSNSLEGEIPKSLSDCKSLQRVRLQDNKLSGGLPQGLTQLPLVYFLDISGNNLSGRIDDREWNMPSLQMLNLAKNQFVGDLPSSFAGDKLETLDLSRNRFSGTIPSQFRSLSSLVQLDLSENKLSGEIPEEMSSCKKLVSVDLSHNQLGGSIPASLAQMPVLSELDLSDNHLSGEIPRNLGRVESLVQVNISHNNFHGTLPSTGAFLAIHKSAIEGNDLCGGDTTTGLRPCKKSTNKNPIWGFIVACFIGALMLLAIVAFAIVFIKQQNSLSMKRVENEEGIWEMQIFRAKAITIEDILSSMKEENVISRSKTGVSYKGKCVSSGMQIMVKLINDVNSLPPNSWAQIAQFGKLQHHNIVKLVGICRSKKRAYLVYEHVEGKKLSEILGNLSWERRKKISIGIVKALRFLHSHCSSSILTGDISTDQVIVDDKDVPRLELSTNCFISPAYASPETKDASEIYGFGLILIELLTGRSCRDTGYYGSHESIVEWARYCDSDCHPDTWIDPVIRVHASNDHNEIVEIMTLALHCTATDPTARPTADEVLKTLESALRTSSWLPHLKFSSCVH</sequence>
<keyword evidence="15 20" id="KW-0472">Membrane</keyword>
<dbReference type="Gene3D" id="3.30.200.20">
    <property type="entry name" value="Phosphorylase Kinase, domain 1"/>
    <property type="match status" value="1"/>
</dbReference>
<dbReference type="OrthoDB" id="676979at2759"/>
<dbReference type="InParanoid" id="A0A7J7DPK1"/>
<dbReference type="Pfam" id="PF00560">
    <property type="entry name" value="LRR_1"/>
    <property type="match status" value="2"/>
</dbReference>
<dbReference type="PANTHER" id="PTHR48053">
    <property type="entry name" value="LEUCINE RICH REPEAT FAMILY PROTEIN, EXPRESSED"/>
    <property type="match status" value="1"/>
</dbReference>
<dbReference type="GO" id="GO:0005524">
    <property type="term" value="F:ATP binding"/>
    <property type="evidence" value="ECO:0007669"/>
    <property type="project" value="UniProtKB-KW"/>
</dbReference>
<keyword evidence="10" id="KW-0677">Repeat</keyword>
<dbReference type="InterPro" id="IPR003591">
    <property type="entry name" value="Leu-rich_rpt_typical-subtyp"/>
</dbReference>
<comment type="similarity">
    <text evidence="2">Belongs to the RLP family.</text>
</comment>
<dbReference type="SUPFAM" id="SSF52058">
    <property type="entry name" value="L domain-like"/>
    <property type="match status" value="2"/>
</dbReference>
<evidence type="ECO:0000256" key="14">
    <source>
        <dbReference type="ARBA" id="ARBA00022989"/>
    </source>
</evidence>
<dbReference type="Pfam" id="PF13855">
    <property type="entry name" value="LRR_8"/>
    <property type="match status" value="1"/>
</dbReference>
<dbReference type="InterPro" id="IPR011009">
    <property type="entry name" value="Kinase-like_dom_sf"/>
</dbReference>
<evidence type="ECO:0000256" key="7">
    <source>
        <dbReference type="ARBA" id="ARBA00022679"/>
    </source>
</evidence>
<keyword evidence="9 21" id="KW-0732">Signal</keyword>
<comment type="caution">
    <text evidence="23">The sequence shown here is derived from an EMBL/GenBank/DDBJ whole genome shotgun (WGS) entry which is preliminary data.</text>
</comment>
<keyword evidence="4" id="KW-1003">Cell membrane</keyword>